<protein>
    <recommendedName>
        <fullName evidence="2">Low molecular weight protein antigen 6 PH domain-containing protein</fullName>
    </recommendedName>
</protein>
<name>A0A378U366_MYROD</name>
<accession>A0A378U366</accession>
<feature type="transmembrane region" description="Helical" evidence="1">
    <location>
        <begin position="39"/>
        <end position="57"/>
    </location>
</feature>
<organism evidence="3 4">
    <name type="scientific">Myroides odoratus</name>
    <name type="common">Flavobacterium odoratum</name>
    <dbReference type="NCBI Taxonomy" id="256"/>
    <lineage>
        <taxon>Bacteria</taxon>
        <taxon>Pseudomonadati</taxon>
        <taxon>Bacteroidota</taxon>
        <taxon>Flavobacteriia</taxon>
        <taxon>Flavobacteriales</taxon>
        <taxon>Flavobacteriaceae</taxon>
        <taxon>Myroides</taxon>
    </lineage>
</organism>
<evidence type="ECO:0000313" key="3">
    <source>
        <dbReference type="EMBL" id="STZ69688.1"/>
    </source>
</evidence>
<proteinExistence type="predicted"/>
<feature type="domain" description="Low molecular weight protein antigen 6 PH" evidence="2">
    <location>
        <begin position="59"/>
        <end position="88"/>
    </location>
</feature>
<dbReference type="EMBL" id="UGQL01000002">
    <property type="protein sequence ID" value="STZ69688.1"/>
    <property type="molecule type" value="Genomic_DNA"/>
</dbReference>
<feature type="transmembrane region" description="Helical" evidence="1">
    <location>
        <begin position="12"/>
        <end position="33"/>
    </location>
</feature>
<dbReference type="AlphaFoldDB" id="A0A378U366"/>
<dbReference type="Proteomes" id="UP000255024">
    <property type="component" value="Unassembled WGS sequence"/>
</dbReference>
<sequence>MKFNYYNTSSSVLLLILCLGPFLSIGIFFLLVASGIVKFVAVLLFFLFFVFLYKVLFMKVTIDEKGVSYKSLFKEKFLPWSEIKDVLIVVRERRSIPDYYKLEEWMQAGRSGKSYFLLFRTSTEFPANPMFMFSAPIDEDYISVQCRKEVIEKINQYYYRS</sequence>
<evidence type="ECO:0000259" key="2">
    <source>
        <dbReference type="Pfam" id="PF10756"/>
    </source>
</evidence>
<evidence type="ECO:0000256" key="1">
    <source>
        <dbReference type="SAM" id="Phobius"/>
    </source>
</evidence>
<gene>
    <name evidence="3" type="ORF">NCTC11179_03202</name>
</gene>
<evidence type="ECO:0000313" key="4">
    <source>
        <dbReference type="Proteomes" id="UP000255024"/>
    </source>
</evidence>
<dbReference type="Pfam" id="PF10756">
    <property type="entry name" value="bPH_6"/>
    <property type="match status" value="1"/>
</dbReference>
<keyword evidence="1" id="KW-0812">Transmembrane</keyword>
<keyword evidence="1" id="KW-1133">Transmembrane helix</keyword>
<dbReference type="RefSeq" id="WP_115092360.1">
    <property type="nucleotide sequence ID" value="NZ_CP068107.1"/>
</dbReference>
<keyword evidence="4" id="KW-1185">Reference proteome</keyword>
<dbReference type="InterPro" id="IPR019692">
    <property type="entry name" value="CFP-6_PH"/>
</dbReference>
<reference evidence="3 4" key="1">
    <citation type="submission" date="2018-06" db="EMBL/GenBank/DDBJ databases">
        <authorList>
            <consortium name="Pathogen Informatics"/>
            <person name="Doyle S."/>
        </authorList>
    </citation>
    <scope>NUCLEOTIDE SEQUENCE [LARGE SCALE GENOMIC DNA]</scope>
    <source>
        <strain evidence="3 4">NCTC11179</strain>
    </source>
</reference>
<keyword evidence="1" id="KW-0472">Membrane</keyword>